<evidence type="ECO:0000313" key="2">
    <source>
        <dbReference type="Proteomes" id="UP000503264"/>
    </source>
</evidence>
<dbReference type="RefSeq" id="WP_171993786.1">
    <property type="nucleotide sequence ID" value="NZ_CP012542.1"/>
</dbReference>
<dbReference type="EMBL" id="CP012542">
    <property type="protein sequence ID" value="QCD44842.1"/>
    <property type="molecule type" value="Genomic_DNA"/>
</dbReference>
<gene>
    <name evidence="1" type="ORF">CMUC_1061</name>
</gene>
<sequence>MRKITAFLALVAVSLFGGEISIEKIYAKESMKSAQNGAVFMNIKNDLGADIKLIGASSSVCQTVEIHTHKMIDGMKMMAKIDDIEIKAGESVELKPGGLHIMLMGLNKQLVNGESVDLTLNFDTGKSITIKDISVVNQKTLFLEK</sequence>
<accession>A0A6G5QGT2</accession>
<dbReference type="Proteomes" id="UP000503264">
    <property type="component" value="Chromosome"/>
</dbReference>
<name>A0A6G5QGT2_9BACT</name>
<proteinExistence type="predicted"/>
<dbReference type="Pfam" id="PF04314">
    <property type="entry name" value="PCuAC"/>
    <property type="match status" value="1"/>
</dbReference>
<dbReference type="PANTHER" id="PTHR36302">
    <property type="entry name" value="BLR7088 PROTEIN"/>
    <property type="match status" value="1"/>
</dbReference>
<dbReference type="PANTHER" id="PTHR36302:SF1">
    <property type="entry name" value="COPPER CHAPERONE PCU(A)C"/>
    <property type="match status" value="1"/>
</dbReference>
<protein>
    <submittedName>
        <fullName evidence="1">Copper-binding protein (DUF461 domain)</fullName>
    </submittedName>
</protein>
<reference evidence="1 2" key="1">
    <citation type="submission" date="2016-07" db="EMBL/GenBank/DDBJ databases">
        <title>Comparative genomics of the Campylobacter concisus group.</title>
        <authorList>
            <person name="Miller W.G."/>
            <person name="Yee E."/>
            <person name="Chapman M.H."/>
            <person name="Huynh S."/>
            <person name="Bono J.L."/>
            <person name="On S.L.W."/>
            <person name="StLeger J."/>
            <person name="Foster G."/>
            <person name="Parker C.T."/>
        </authorList>
    </citation>
    <scope>NUCLEOTIDE SEQUENCE [LARGE SCALE GENOMIC DNA]</scope>
    <source>
        <strain evidence="1 2">CCUG 21559</strain>
    </source>
</reference>
<dbReference type="AlphaFoldDB" id="A0A6G5QGT2"/>
<dbReference type="InterPro" id="IPR036182">
    <property type="entry name" value="PCuAC_sf"/>
</dbReference>
<organism evidence="1 2">
    <name type="scientific">Campylobacter mucosalis CCUG 21559</name>
    <dbReference type="NCBI Taxonomy" id="1032067"/>
    <lineage>
        <taxon>Bacteria</taxon>
        <taxon>Pseudomonadati</taxon>
        <taxon>Campylobacterota</taxon>
        <taxon>Epsilonproteobacteria</taxon>
        <taxon>Campylobacterales</taxon>
        <taxon>Campylobacteraceae</taxon>
        <taxon>Campylobacter</taxon>
    </lineage>
</organism>
<dbReference type="InterPro" id="IPR007410">
    <property type="entry name" value="LpqE-like"/>
</dbReference>
<dbReference type="SUPFAM" id="SSF110087">
    <property type="entry name" value="DR1885-like metal-binding protein"/>
    <property type="match status" value="1"/>
</dbReference>
<dbReference type="InterPro" id="IPR058248">
    <property type="entry name" value="Lxx211020-like"/>
</dbReference>
<keyword evidence="2" id="KW-1185">Reference proteome</keyword>
<dbReference type="Gene3D" id="2.60.40.1890">
    <property type="entry name" value="PCu(A)C copper chaperone"/>
    <property type="match status" value="1"/>
</dbReference>
<evidence type="ECO:0000313" key="1">
    <source>
        <dbReference type="EMBL" id="QCD44842.1"/>
    </source>
</evidence>